<name>A0A0N7YKW2_9ACTN</name>
<dbReference type="PANTHER" id="PTHR33734:SF22">
    <property type="entry name" value="MEMBRANE-BOUND LYTIC MUREIN TRANSGLYCOSYLASE D"/>
    <property type="match status" value="1"/>
</dbReference>
<dbReference type="CDD" id="cd00118">
    <property type="entry name" value="LysM"/>
    <property type="match status" value="1"/>
</dbReference>
<accession>A0A0N7YKW2</accession>
<dbReference type="PANTHER" id="PTHR33734">
    <property type="entry name" value="LYSM DOMAIN-CONTAINING GPI-ANCHORED PROTEIN 2"/>
    <property type="match status" value="1"/>
</dbReference>
<dbReference type="SMART" id="SM00257">
    <property type="entry name" value="LysM"/>
    <property type="match status" value="1"/>
</dbReference>
<dbReference type="InterPro" id="IPR047763">
    <property type="entry name" value="PG_bind_dom_phiBT1-type"/>
</dbReference>
<dbReference type="Proteomes" id="UP000048965">
    <property type="component" value="Unassembled WGS sequence"/>
</dbReference>
<reference evidence="3 4" key="2">
    <citation type="journal article" date="2015" name="Stand. Genomic Sci.">
        <title>Draft genome sequence of marine-derived Streptomyces sp. TP-A0598, a producer of anti-MRSA antibiotic lydicamycins.</title>
        <authorList>
            <person name="Komaki H."/>
            <person name="Ichikawa N."/>
            <person name="Hosoyama A."/>
            <person name="Fujita N."/>
            <person name="Igarashi Y."/>
        </authorList>
    </citation>
    <scope>NUCLEOTIDE SEQUENCE [LARGE SCALE GENOMIC DNA]</scope>
    <source>
        <strain evidence="3 4">NBRC 110027</strain>
    </source>
</reference>
<organism evidence="3 4">
    <name type="scientific">Streptomyces lydicamycinicus</name>
    <dbReference type="NCBI Taxonomy" id="1546107"/>
    <lineage>
        <taxon>Bacteria</taxon>
        <taxon>Bacillati</taxon>
        <taxon>Actinomycetota</taxon>
        <taxon>Actinomycetes</taxon>
        <taxon>Kitasatosporales</taxon>
        <taxon>Streptomycetaceae</taxon>
        <taxon>Streptomyces</taxon>
    </lineage>
</organism>
<dbReference type="Pfam" id="PF01476">
    <property type="entry name" value="LysM"/>
    <property type="match status" value="1"/>
</dbReference>
<keyword evidence="1" id="KW-1133">Transmembrane helix</keyword>
<proteinExistence type="predicted"/>
<keyword evidence="4" id="KW-1185">Reference proteome</keyword>
<protein>
    <recommendedName>
        <fullName evidence="2">LysM domain-containing protein</fullName>
    </recommendedName>
</protein>
<feature type="transmembrane region" description="Helical" evidence="1">
    <location>
        <begin position="20"/>
        <end position="43"/>
    </location>
</feature>
<keyword evidence="1" id="KW-0812">Transmembrane</keyword>
<reference evidence="4" key="1">
    <citation type="submission" date="2014-09" db="EMBL/GenBank/DDBJ databases">
        <title>Whole genome shotgun sequence of Streptomyces sp. NBRC 110027.</title>
        <authorList>
            <person name="Komaki H."/>
            <person name="Ichikawa N."/>
            <person name="Katano-Makiyama Y."/>
            <person name="Hosoyama A."/>
            <person name="Hashimoto M."/>
            <person name="Uohara A."/>
            <person name="Kitahashi Y."/>
            <person name="Ohji S."/>
            <person name="Kimura A."/>
            <person name="Yamazoe A."/>
            <person name="Igarashi Y."/>
            <person name="Fujita N."/>
        </authorList>
    </citation>
    <scope>NUCLEOTIDE SEQUENCE [LARGE SCALE GENOMIC DNA]</scope>
    <source>
        <strain evidence="4">NBRC 110027</strain>
    </source>
</reference>
<keyword evidence="1" id="KW-0472">Membrane</keyword>
<evidence type="ECO:0000313" key="4">
    <source>
        <dbReference type="Proteomes" id="UP000048965"/>
    </source>
</evidence>
<evidence type="ECO:0000256" key="1">
    <source>
        <dbReference type="SAM" id="Phobius"/>
    </source>
</evidence>
<evidence type="ECO:0000259" key="2">
    <source>
        <dbReference type="PROSITE" id="PS51782"/>
    </source>
</evidence>
<dbReference type="InterPro" id="IPR036779">
    <property type="entry name" value="LysM_dom_sf"/>
</dbReference>
<dbReference type="AlphaFoldDB" id="A0A0N7YKW2"/>
<comment type="caution">
    <text evidence="3">The sequence shown here is derived from an EMBL/GenBank/DDBJ whole genome shotgun (WGS) entry which is preliminary data.</text>
</comment>
<dbReference type="NCBIfam" id="NF038080">
    <property type="entry name" value="PG_bind_siph"/>
    <property type="match status" value="1"/>
</dbReference>
<dbReference type="EMBL" id="BBNO01000002">
    <property type="protein sequence ID" value="GAO07123.1"/>
    <property type="molecule type" value="Genomic_DNA"/>
</dbReference>
<dbReference type="InterPro" id="IPR018392">
    <property type="entry name" value="LysM"/>
</dbReference>
<dbReference type="Gene3D" id="3.10.350.10">
    <property type="entry name" value="LysM domain"/>
    <property type="match status" value="1"/>
</dbReference>
<evidence type="ECO:0000313" key="3">
    <source>
        <dbReference type="EMBL" id="GAO07123.1"/>
    </source>
</evidence>
<dbReference type="PROSITE" id="PS51782">
    <property type="entry name" value="LYSM"/>
    <property type="match status" value="1"/>
</dbReference>
<sequence length="224" mass="24365">MVRIATQLDWFMAPLFNAPLFIEAFFLSLGWIGLGLGLSWGGVRPGRELGGRGLPWENMRVSGNASSVSVMGTQQTTQDKYYVVVAGDTLSGIASRFRTTVKQLQIWNNIPDPNVIKVGQRLLVAKATTGEPQPGDPSFVPFPGGEWFKTLPTSPIIQMMGLRLVEEGCGAAYGFSGPGPKWNDKHLQAYAAFQSALGYSGSDADGWPGRKSWDQLRVPFPEEG</sequence>
<feature type="domain" description="LysM" evidence="2">
    <location>
        <begin position="80"/>
        <end position="124"/>
    </location>
</feature>
<gene>
    <name evidence="3" type="ORF">TPA0598_02_03620</name>
</gene>
<dbReference type="SUPFAM" id="SSF54106">
    <property type="entry name" value="LysM domain"/>
    <property type="match status" value="1"/>
</dbReference>